<sequence length="185" mass="20712">MLTVALELDYSMTRKNGKQRNSSPKTKKGITTKTSLYGAPANSSKPKALIIAIPGSTMPIMDNNGLLRTQSMTYPLFTRFLCKTKLQINEKINTNMMVTLISGAKRTLLKLKDVMDKQSSPSHFVVQKRIDNAHLRSTEIDRKMLLKRCILVLPSTVCWSEHVFGIVFVLLVQKIKSAAQQTGQT</sequence>
<evidence type="ECO:0000313" key="3">
    <source>
        <dbReference type="Proteomes" id="UP000887565"/>
    </source>
</evidence>
<feature type="transmembrane region" description="Helical" evidence="2">
    <location>
        <begin position="150"/>
        <end position="172"/>
    </location>
</feature>
<dbReference type="AlphaFoldDB" id="A0A915KB09"/>
<dbReference type="WBParaSite" id="nRc.2.0.1.t35296-RA">
    <property type="protein sequence ID" value="nRc.2.0.1.t35296-RA"/>
    <property type="gene ID" value="nRc.2.0.1.g35296"/>
</dbReference>
<evidence type="ECO:0000256" key="2">
    <source>
        <dbReference type="SAM" id="Phobius"/>
    </source>
</evidence>
<keyword evidence="2" id="KW-0472">Membrane</keyword>
<accession>A0A915KB09</accession>
<evidence type="ECO:0000313" key="4">
    <source>
        <dbReference type="WBParaSite" id="nRc.2.0.1.t35296-RA"/>
    </source>
</evidence>
<evidence type="ECO:0000256" key="1">
    <source>
        <dbReference type="SAM" id="MobiDB-lite"/>
    </source>
</evidence>
<organism evidence="3 4">
    <name type="scientific">Romanomermis culicivorax</name>
    <name type="common">Nematode worm</name>
    <dbReference type="NCBI Taxonomy" id="13658"/>
    <lineage>
        <taxon>Eukaryota</taxon>
        <taxon>Metazoa</taxon>
        <taxon>Ecdysozoa</taxon>
        <taxon>Nematoda</taxon>
        <taxon>Enoplea</taxon>
        <taxon>Dorylaimia</taxon>
        <taxon>Mermithida</taxon>
        <taxon>Mermithoidea</taxon>
        <taxon>Mermithidae</taxon>
        <taxon>Romanomermis</taxon>
    </lineage>
</organism>
<keyword evidence="3" id="KW-1185">Reference proteome</keyword>
<keyword evidence="2" id="KW-0812">Transmembrane</keyword>
<reference evidence="4" key="1">
    <citation type="submission" date="2022-11" db="UniProtKB">
        <authorList>
            <consortium name="WormBaseParasite"/>
        </authorList>
    </citation>
    <scope>IDENTIFICATION</scope>
</reference>
<keyword evidence="2" id="KW-1133">Transmembrane helix</keyword>
<name>A0A915KB09_ROMCU</name>
<proteinExistence type="predicted"/>
<feature type="region of interest" description="Disordered" evidence="1">
    <location>
        <begin position="13"/>
        <end position="37"/>
    </location>
</feature>
<protein>
    <submittedName>
        <fullName evidence="4">Uncharacterized protein</fullName>
    </submittedName>
</protein>
<dbReference type="Proteomes" id="UP000887565">
    <property type="component" value="Unplaced"/>
</dbReference>